<keyword evidence="7 9" id="KW-0413">Isomerase</keyword>
<keyword evidence="12" id="KW-1185">Reference proteome</keyword>
<organism evidence="11 12">
    <name type="scientific">Malikia spinosa</name>
    <dbReference type="NCBI Taxonomy" id="86180"/>
    <lineage>
        <taxon>Bacteria</taxon>
        <taxon>Pseudomonadati</taxon>
        <taxon>Pseudomonadota</taxon>
        <taxon>Betaproteobacteria</taxon>
        <taxon>Burkholderiales</taxon>
        <taxon>Comamonadaceae</taxon>
        <taxon>Malikia</taxon>
    </lineage>
</organism>
<feature type="site" description="Could be important to modulate the pK values of the two catalytic cysteine residues" evidence="9">
    <location>
        <position position="221"/>
    </location>
</feature>
<evidence type="ECO:0000256" key="6">
    <source>
        <dbReference type="ARBA" id="ARBA00023154"/>
    </source>
</evidence>
<name>A0A2S9KDW2_9BURK</name>
<gene>
    <name evidence="9" type="primary">dapF</name>
    <name evidence="11" type="ORF">C6P61_10160</name>
</gene>
<dbReference type="InterPro" id="IPR018510">
    <property type="entry name" value="DAP_epimerase_AS"/>
</dbReference>
<dbReference type="UniPathway" id="UPA00034">
    <property type="reaction ID" value="UER00025"/>
</dbReference>
<evidence type="ECO:0000256" key="1">
    <source>
        <dbReference type="ARBA" id="ARBA00005196"/>
    </source>
</evidence>
<keyword evidence="6 9" id="KW-0457">Lysine biosynthesis</keyword>
<dbReference type="RefSeq" id="WP_105729823.1">
    <property type="nucleotide sequence ID" value="NZ_PVLR01000025.1"/>
</dbReference>
<evidence type="ECO:0000313" key="12">
    <source>
        <dbReference type="Proteomes" id="UP000238326"/>
    </source>
</evidence>
<dbReference type="PANTHER" id="PTHR31689">
    <property type="entry name" value="DIAMINOPIMELATE EPIMERASE, CHLOROPLASTIC"/>
    <property type="match status" value="1"/>
</dbReference>
<dbReference type="GO" id="GO:0009089">
    <property type="term" value="P:lysine biosynthetic process via diaminopimelate"/>
    <property type="evidence" value="ECO:0007669"/>
    <property type="project" value="UniProtKB-UniRule"/>
</dbReference>
<feature type="binding site" evidence="9">
    <location>
        <begin position="76"/>
        <end position="77"/>
    </location>
    <ligand>
        <name>substrate</name>
    </ligand>
</feature>
<reference evidence="11 12" key="1">
    <citation type="submission" date="2018-03" db="EMBL/GenBank/DDBJ databases">
        <title>Comparative genomics illustrates the genes involved in a hyperalkaliphilic mechanisms of Serpentinomonas isolated from highly-alkaline calcium-rich serpentinized springs.</title>
        <authorList>
            <person name="Suzuki S."/>
            <person name="Ishii S."/>
            <person name="Walworth N."/>
            <person name="Bird L."/>
            <person name="Kuenen J.G."/>
            <person name="Nealson K.H."/>
        </authorList>
    </citation>
    <scope>NUCLEOTIDE SEQUENCE [LARGE SCALE GENOMIC DNA]</scope>
    <source>
        <strain evidence="11 12">83</strain>
    </source>
</reference>
<feature type="binding site" evidence="9">
    <location>
        <begin position="231"/>
        <end position="232"/>
    </location>
    <ligand>
        <name>substrate</name>
    </ligand>
</feature>
<dbReference type="Pfam" id="PF01678">
    <property type="entry name" value="DAP_epimerase"/>
    <property type="match status" value="2"/>
</dbReference>
<evidence type="ECO:0000256" key="9">
    <source>
        <dbReference type="HAMAP-Rule" id="MF_00197"/>
    </source>
</evidence>
<dbReference type="OrthoDB" id="9805408at2"/>
<feature type="site" description="Could be important to modulate the pK values of the two catalytic cysteine residues" evidence="9">
    <location>
        <position position="172"/>
    </location>
</feature>
<comment type="caution">
    <text evidence="11">The sequence shown here is derived from an EMBL/GenBank/DDBJ whole genome shotgun (WGS) entry which is preliminary data.</text>
</comment>
<comment type="function">
    <text evidence="9">Catalyzes the stereoinversion of LL-2,6-diaminopimelate (L,L-DAP) to meso-diaminopimelate (meso-DAP), a precursor of L-lysine and an essential component of the bacterial peptidoglycan.</text>
</comment>
<feature type="binding site" evidence="9">
    <location>
        <position position="46"/>
    </location>
    <ligand>
        <name>substrate</name>
    </ligand>
</feature>
<evidence type="ECO:0000256" key="10">
    <source>
        <dbReference type="PROSITE-ProRule" id="PRU10125"/>
    </source>
</evidence>
<evidence type="ECO:0000256" key="4">
    <source>
        <dbReference type="ARBA" id="ARBA00022490"/>
    </source>
</evidence>
<evidence type="ECO:0000313" key="11">
    <source>
        <dbReference type="EMBL" id="PRD68649.1"/>
    </source>
</evidence>
<feature type="active site" description="Proton acceptor" evidence="9">
    <location>
        <position position="230"/>
    </location>
</feature>
<dbReference type="Proteomes" id="UP000238326">
    <property type="component" value="Unassembled WGS sequence"/>
</dbReference>
<comment type="subcellular location">
    <subcellularLocation>
        <location evidence="9">Cytoplasm</location>
    </subcellularLocation>
</comment>
<feature type="binding site" evidence="9">
    <location>
        <position position="203"/>
    </location>
    <ligand>
        <name>substrate</name>
    </ligand>
</feature>
<keyword evidence="5 9" id="KW-0028">Amino-acid biosynthesis</keyword>
<evidence type="ECO:0000256" key="8">
    <source>
        <dbReference type="ARBA" id="ARBA00051712"/>
    </source>
</evidence>
<dbReference type="AlphaFoldDB" id="A0A2S9KDW2"/>
<dbReference type="InterPro" id="IPR001653">
    <property type="entry name" value="DAP_epimerase_DapF"/>
</dbReference>
<feature type="active site" evidence="10">
    <location>
        <position position="75"/>
    </location>
</feature>
<feature type="binding site" evidence="9">
    <location>
        <position position="66"/>
    </location>
    <ligand>
        <name>substrate</name>
    </ligand>
</feature>
<dbReference type="SUPFAM" id="SSF54506">
    <property type="entry name" value="Diaminopimelate epimerase-like"/>
    <property type="match status" value="2"/>
</dbReference>
<evidence type="ECO:0000256" key="2">
    <source>
        <dbReference type="ARBA" id="ARBA00010219"/>
    </source>
</evidence>
<comment type="catalytic activity">
    <reaction evidence="8 9">
        <text>(2S,6S)-2,6-diaminopimelate = meso-2,6-diaminopimelate</text>
        <dbReference type="Rhea" id="RHEA:15393"/>
        <dbReference type="ChEBI" id="CHEBI:57609"/>
        <dbReference type="ChEBI" id="CHEBI:57791"/>
        <dbReference type="EC" id="5.1.1.7"/>
    </reaction>
</comment>
<comment type="similarity">
    <text evidence="2 9">Belongs to the diaminopimelate epimerase family.</text>
</comment>
<dbReference type="FunFam" id="3.10.310.10:FF:000001">
    <property type="entry name" value="Diaminopimelate epimerase"/>
    <property type="match status" value="1"/>
</dbReference>
<dbReference type="Gene3D" id="3.10.310.10">
    <property type="entry name" value="Diaminopimelate Epimerase, Chain A, domain 1"/>
    <property type="match status" value="2"/>
</dbReference>
<dbReference type="PANTHER" id="PTHR31689:SF0">
    <property type="entry name" value="DIAMINOPIMELATE EPIMERASE"/>
    <property type="match status" value="1"/>
</dbReference>
<feature type="binding site" evidence="9">
    <location>
        <position position="13"/>
    </location>
    <ligand>
        <name>substrate</name>
    </ligand>
</feature>
<keyword evidence="4 9" id="KW-0963">Cytoplasm</keyword>
<comment type="pathway">
    <text evidence="1 9">Amino-acid biosynthesis; L-lysine biosynthesis via DAP pathway; DL-2,6-diaminopimelate from LL-2,6-diaminopimelate: step 1/1.</text>
</comment>
<dbReference type="GO" id="GO:0005829">
    <property type="term" value="C:cytosol"/>
    <property type="evidence" value="ECO:0007669"/>
    <property type="project" value="TreeGrafter"/>
</dbReference>
<dbReference type="EMBL" id="PVLR01000025">
    <property type="protein sequence ID" value="PRD68649.1"/>
    <property type="molecule type" value="Genomic_DNA"/>
</dbReference>
<dbReference type="GO" id="GO:0008837">
    <property type="term" value="F:diaminopimelate epimerase activity"/>
    <property type="evidence" value="ECO:0007669"/>
    <property type="project" value="UniProtKB-UniRule"/>
</dbReference>
<dbReference type="NCBIfam" id="TIGR00652">
    <property type="entry name" value="DapF"/>
    <property type="match status" value="1"/>
</dbReference>
<sequence>MRIPFTKMQGAGNDFVVLDETRGRFGLSTAQYRFLADRHFGVGADQILTVRPAPTPEVDFEYLIHNADGGEVENCGNGARCFVRYVHERGLTTKPTVRVKVHGGSIELRLNADGRVTVDMGAPVFELARVPFDPAGLQPQASGGWQTWPLTLALPGATATAPVAVVSMGNPHAVLLVDDVETAPVAEWGPLIEQHPAFPRRVNAGFLQIVDRAHVKLRVYERGAGETLACGTGACAAVVAGIRLGLLDEQVDVQARGGRLTIAWAGGRDLAAPVLMTGPAVTVFQGEIEVPDLA</sequence>
<dbReference type="PROSITE" id="PS01326">
    <property type="entry name" value="DAP_EPIMERASE"/>
    <property type="match status" value="1"/>
</dbReference>
<evidence type="ECO:0000256" key="3">
    <source>
        <dbReference type="ARBA" id="ARBA00013080"/>
    </source>
</evidence>
<feature type="binding site" evidence="9">
    <location>
        <position position="170"/>
    </location>
    <ligand>
        <name>substrate</name>
    </ligand>
</feature>
<comment type="subunit">
    <text evidence="9">Homodimer.</text>
</comment>
<accession>A0A2S9KDW2</accession>
<evidence type="ECO:0000256" key="5">
    <source>
        <dbReference type="ARBA" id="ARBA00022605"/>
    </source>
</evidence>
<feature type="binding site" evidence="9">
    <location>
        <begin position="221"/>
        <end position="222"/>
    </location>
    <ligand>
        <name>substrate</name>
    </ligand>
</feature>
<protein>
    <recommendedName>
        <fullName evidence="3 9">Diaminopimelate epimerase</fullName>
        <shortName evidence="9">DAP epimerase</shortName>
        <ecNumber evidence="3 9">5.1.1.7</ecNumber>
    </recommendedName>
    <alternativeName>
        <fullName evidence="9">PLP-independent amino acid racemase</fullName>
    </alternativeName>
</protein>
<feature type="active site" description="Proton donor" evidence="9">
    <location>
        <position position="75"/>
    </location>
</feature>
<proteinExistence type="inferred from homology"/>
<dbReference type="EC" id="5.1.1.7" evidence="3 9"/>
<dbReference type="HAMAP" id="MF_00197">
    <property type="entry name" value="DAP_epimerase"/>
    <property type="match status" value="1"/>
</dbReference>
<evidence type="ECO:0000256" key="7">
    <source>
        <dbReference type="ARBA" id="ARBA00023235"/>
    </source>
</evidence>